<dbReference type="EMBL" id="AP017624">
    <property type="protein sequence ID" value="BAV42455.1"/>
    <property type="molecule type" value="Genomic_DNA"/>
</dbReference>
<sequence>MKGLPQLLGAIALVGLGGLFAAIDAAISTVSLARVQELVREARPGAVALSKVMEDRPRYINLVVLLRIVCEITATALLVVFFRHNLSMNGGLFLAAAIMVVTSFVVIGVGPRTLGRQNAYSISLGTAVPLQVISWLLMPISRLLVLLGNALTPGRGFRNGPFASEVELREVVDLAQQRGVVAADERRMIESVFELGDTPAREVMVPRTEMVWIEGDKSPSQAMTLAVRSGHSRIPVVGENVDDILGVVYLKDLVRQTFCAPDQGRKIDVSDLMRPAVFVPDSKPLDALLREMQHDRNHMALLVDEYGAIAGLVSIEDVLEEIVGEIADEYDEAETAPVEALGDKRFRVSARLPIEDVGELYGIEFDGDLDVDTVGGLLALELGRVPLPGAEVIFHGLRLRAEGGPDHRGRVRIGTVLVSPMETEETDGAGDGAAETGADG</sequence>
<dbReference type="InterPro" id="IPR000644">
    <property type="entry name" value="CBS_dom"/>
</dbReference>
<evidence type="ECO:0000256" key="9">
    <source>
        <dbReference type="PROSITE-ProRule" id="PRU00703"/>
    </source>
</evidence>
<dbReference type="Pfam" id="PF03471">
    <property type="entry name" value="CorC_HlyC"/>
    <property type="match status" value="1"/>
</dbReference>
<evidence type="ECO:0000256" key="4">
    <source>
        <dbReference type="ARBA" id="ARBA00022692"/>
    </source>
</evidence>
<comment type="subcellular location">
    <subcellularLocation>
        <location evidence="1">Cell membrane</location>
        <topology evidence="1">Multi-pass membrane protein</topology>
    </subcellularLocation>
</comment>
<dbReference type="InterPro" id="IPR046342">
    <property type="entry name" value="CBS_dom_sf"/>
</dbReference>
<feature type="transmembrane region" description="Helical" evidence="11">
    <location>
        <begin position="92"/>
        <end position="110"/>
    </location>
</feature>
<reference evidence="14 15" key="1">
    <citation type="submission" date="2016-08" db="EMBL/GenBank/DDBJ databases">
        <title>Complete genome sequence of Mycobacterium shinshuense, a subspecies of M. ulcerans.</title>
        <authorList>
            <person name="Yoshida M."/>
            <person name="Ogura Y."/>
            <person name="Hayashi T."/>
            <person name="Hoshino Y."/>
        </authorList>
    </citation>
    <scope>NUCLEOTIDE SEQUENCE [LARGE SCALE GENOMIC DNA]</scope>
    <source>
        <strain evidence="15">ATCC 33728</strain>
    </source>
</reference>
<dbReference type="CDD" id="cd04590">
    <property type="entry name" value="CBS_pair_CorC_HlyC_assoc"/>
    <property type="match status" value="1"/>
</dbReference>
<feature type="domain" description="CNNM transmembrane" evidence="13">
    <location>
        <begin position="1"/>
        <end position="185"/>
    </location>
</feature>
<evidence type="ECO:0000313" key="14">
    <source>
        <dbReference type="EMBL" id="BAV42455.1"/>
    </source>
</evidence>
<proteinExistence type="inferred from homology"/>
<dbReference type="InterPro" id="IPR005170">
    <property type="entry name" value="Transptr-assoc_dom"/>
</dbReference>
<evidence type="ECO:0000259" key="13">
    <source>
        <dbReference type="PROSITE" id="PS51846"/>
    </source>
</evidence>
<feature type="domain" description="CBS" evidence="12">
    <location>
        <begin position="272"/>
        <end position="329"/>
    </location>
</feature>
<dbReference type="InterPro" id="IPR044751">
    <property type="entry name" value="Ion_transp-like_CBS"/>
</dbReference>
<dbReference type="GO" id="GO:0050660">
    <property type="term" value="F:flavin adenine dinucleotide binding"/>
    <property type="evidence" value="ECO:0007669"/>
    <property type="project" value="InterPro"/>
</dbReference>
<accession>A0A1B4Y5W7</accession>
<dbReference type="GO" id="GO:0005886">
    <property type="term" value="C:plasma membrane"/>
    <property type="evidence" value="ECO:0007669"/>
    <property type="project" value="UniProtKB-SubCell"/>
</dbReference>
<evidence type="ECO:0000256" key="8">
    <source>
        <dbReference type="ARBA" id="ARBA00023136"/>
    </source>
</evidence>
<dbReference type="RefSeq" id="WP_012395293.1">
    <property type="nucleotide sequence ID" value="NZ_AP017624.1"/>
</dbReference>
<dbReference type="SUPFAM" id="SSF54631">
    <property type="entry name" value="CBS-domain pair"/>
    <property type="match status" value="1"/>
</dbReference>
<dbReference type="GeneID" id="93438021"/>
<evidence type="ECO:0000256" key="11">
    <source>
        <dbReference type="SAM" id="Phobius"/>
    </source>
</evidence>
<evidence type="ECO:0000256" key="5">
    <source>
        <dbReference type="ARBA" id="ARBA00022737"/>
    </source>
</evidence>
<dbReference type="InterPro" id="IPR036318">
    <property type="entry name" value="FAD-bd_PCMH-like_sf"/>
</dbReference>
<evidence type="ECO:0000256" key="3">
    <source>
        <dbReference type="ARBA" id="ARBA00022475"/>
    </source>
</evidence>
<dbReference type="InterPro" id="IPR016169">
    <property type="entry name" value="FAD-bd_PCMH_sub2"/>
</dbReference>
<keyword evidence="3" id="KW-1003">Cell membrane</keyword>
<dbReference type="InterPro" id="IPR002550">
    <property type="entry name" value="CNNM"/>
</dbReference>
<dbReference type="Proteomes" id="UP000218067">
    <property type="component" value="Chromosome"/>
</dbReference>
<evidence type="ECO:0000256" key="2">
    <source>
        <dbReference type="ARBA" id="ARBA00006337"/>
    </source>
</evidence>
<evidence type="ECO:0000256" key="1">
    <source>
        <dbReference type="ARBA" id="ARBA00004651"/>
    </source>
</evidence>
<dbReference type="PANTHER" id="PTHR22777:SF32">
    <property type="entry name" value="UPF0053 INNER MEMBRANE PROTEIN YFJD"/>
    <property type="match status" value="1"/>
</dbReference>
<dbReference type="FunFam" id="3.10.580.10:FF:000002">
    <property type="entry name" value="Magnesium/cobalt efflux protein CorC"/>
    <property type="match status" value="1"/>
</dbReference>
<feature type="transmembrane region" description="Helical" evidence="11">
    <location>
        <begin position="59"/>
        <end position="80"/>
    </location>
</feature>
<evidence type="ECO:0000259" key="12">
    <source>
        <dbReference type="PROSITE" id="PS51371"/>
    </source>
</evidence>
<dbReference type="SUPFAM" id="SSF56176">
    <property type="entry name" value="FAD-binding/transporter-associated domain-like"/>
    <property type="match status" value="1"/>
</dbReference>
<name>A0A1B4Y5W7_MYCUL</name>
<evidence type="ECO:0000256" key="7">
    <source>
        <dbReference type="ARBA" id="ARBA00023122"/>
    </source>
</evidence>
<comment type="similarity">
    <text evidence="2">Belongs to the UPF0053 family.</text>
</comment>
<dbReference type="Gene3D" id="3.30.465.10">
    <property type="match status" value="1"/>
</dbReference>
<gene>
    <name evidence="14" type="ORF">SHTP_3438</name>
</gene>
<dbReference type="Pfam" id="PF00571">
    <property type="entry name" value="CBS"/>
    <property type="match status" value="2"/>
</dbReference>
<feature type="domain" description="CBS" evidence="12">
    <location>
        <begin position="204"/>
        <end position="267"/>
    </location>
</feature>
<dbReference type="SMART" id="SM01091">
    <property type="entry name" value="CorC_HlyC"/>
    <property type="match status" value="1"/>
</dbReference>
<dbReference type="Pfam" id="PF01595">
    <property type="entry name" value="CNNM"/>
    <property type="match status" value="1"/>
</dbReference>
<keyword evidence="5" id="KW-0677">Repeat</keyword>
<dbReference type="PROSITE" id="PS51846">
    <property type="entry name" value="CNNM"/>
    <property type="match status" value="1"/>
</dbReference>
<dbReference type="PROSITE" id="PS51371">
    <property type="entry name" value="CBS"/>
    <property type="match status" value="2"/>
</dbReference>
<keyword evidence="8 10" id="KW-0472">Membrane</keyword>
<organism evidence="14 15">
    <name type="scientific">Mycobacterium ulcerans subsp. shinshuense</name>
    <dbReference type="NCBI Taxonomy" id="1124626"/>
    <lineage>
        <taxon>Bacteria</taxon>
        <taxon>Bacillati</taxon>
        <taxon>Actinomycetota</taxon>
        <taxon>Actinomycetes</taxon>
        <taxon>Mycobacteriales</taxon>
        <taxon>Mycobacteriaceae</taxon>
        <taxon>Mycobacterium</taxon>
        <taxon>Mycobacterium ulcerans group</taxon>
    </lineage>
</organism>
<evidence type="ECO:0000256" key="10">
    <source>
        <dbReference type="PROSITE-ProRule" id="PRU01193"/>
    </source>
</evidence>
<keyword evidence="6 10" id="KW-1133">Transmembrane helix</keyword>
<evidence type="ECO:0008006" key="16">
    <source>
        <dbReference type="Google" id="ProtNLM"/>
    </source>
</evidence>
<dbReference type="Gene3D" id="3.10.580.10">
    <property type="entry name" value="CBS-domain"/>
    <property type="match status" value="1"/>
</dbReference>
<dbReference type="AlphaFoldDB" id="A0A1B4Y5W7"/>
<protein>
    <recommendedName>
        <fullName evidence="16">Transmembrane protein</fullName>
    </recommendedName>
</protein>
<keyword evidence="7 9" id="KW-0129">CBS domain</keyword>
<dbReference type="SMART" id="SM00116">
    <property type="entry name" value="CBS"/>
    <property type="match status" value="2"/>
</dbReference>
<dbReference type="PANTHER" id="PTHR22777">
    <property type="entry name" value="HEMOLYSIN-RELATED"/>
    <property type="match status" value="1"/>
</dbReference>
<evidence type="ECO:0000313" key="15">
    <source>
        <dbReference type="Proteomes" id="UP000218067"/>
    </source>
</evidence>
<keyword evidence="4 10" id="KW-0812">Transmembrane</keyword>
<evidence type="ECO:0000256" key="6">
    <source>
        <dbReference type="ARBA" id="ARBA00022989"/>
    </source>
</evidence>